<evidence type="ECO:0000313" key="2">
    <source>
        <dbReference type="EMBL" id="KKL60853.1"/>
    </source>
</evidence>
<dbReference type="AlphaFoldDB" id="A0A0F9DGN6"/>
<dbReference type="EMBL" id="LAZR01029011">
    <property type="protein sequence ID" value="KKL60853.1"/>
    <property type="molecule type" value="Genomic_DNA"/>
</dbReference>
<reference evidence="2" key="1">
    <citation type="journal article" date="2015" name="Nature">
        <title>Complex archaea that bridge the gap between prokaryotes and eukaryotes.</title>
        <authorList>
            <person name="Spang A."/>
            <person name="Saw J.H."/>
            <person name="Jorgensen S.L."/>
            <person name="Zaremba-Niedzwiedzka K."/>
            <person name="Martijn J."/>
            <person name="Lind A.E."/>
            <person name="van Eijk R."/>
            <person name="Schleper C."/>
            <person name="Guy L."/>
            <person name="Ettema T.J."/>
        </authorList>
    </citation>
    <scope>NUCLEOTIDE SEQUENCE</scope>
</reference>
<feature type="non-terminal residue" evidence="2">
    <location>
        <position position="115"/>
    </location>
</feature>
<name>A0A0F9DGN6_9ZZZZ</name>
<dbReference type="InterPro" id="IPR041311">
    <property type="entry name" value="LPD29"/>
</dbReference>
<accession>A0A0F9DGN6</accession>
<sequence>MARYISVTETAKLVRKSLKHNFPAYKFSVRSKSYSGGASIDVDWTDGPTVPDVDKVIKRFEGASFDGMIDLKSHHDSVLSHEDGTTEEVSYAADYVFSHRSFSDEVEAKIIAGIE</sequence>
<gene>
    <name evidence="2" type="ORF">LCGC14_2201180</name>
</gene>
<comment type="caution">
    <text evidence="2">The sequence shown here is derived from an EMBL/GenBank/DDBJ whole genome shotgun (WGS) entry which is preliminary data.</text>
</comment>
<dbReference type="Pfam" id="PF18847">
    <property type="entry name" value="LPD29"/>
    <property type="match status" value="1"/>
</dbReference>
<evidence type="ECO:0000259" key="1">
    <source>
        <dbReference type="Pfam" id="PF18847"/>
    </source>
</evidence>
<feature type="domain" description="Large polyvalent protein associated" evidence="1">
    <location>
        <begin position="6"/>
        <end position="103"/>
    </location>
</feature>
<proteinExistence type="predicted"/>
<protein>
    <recommendedName>
        <fullName evidence="1">Large polyvalent protein associated domain-containing protein</fullName>
    </recommendedName>
</protein>
<organism evidence="2">
    <name type="scientific">marine sediment metagenome</name>
    <dbReference type="NCBI Taxonomy" id="412755"/>
    <lineage>
        <taxon>unclassified sequences</taxon>
        <taxon>metagenomes</taxon>
        <taxon>ecological metagenomes</taxon>
    </lineage>
</organism>